<dbReference type="PhylomeDB" id="A7RH28"/>
<keyword evidence="2" id="KW-0694">RNA-binding</keyword>
<dbReference type="STRING" id="45351.A7RH28"/>
<keyword evidence="6" id="KW-1185">Reference proteome</keyword>
<name>A7RH28_NEMVE</name>
<proteinExistence type="inferred from homology"/>
<evidence type="ECO:0000313" key="6">
    <source>
        <dbReference type="Proteomes" id="UP000001593"/>
    </source>
</evidence>
<dbReference type="PANTHER" id="PTHR17408">
    <property type="entry name" value="HISTONE RNA HAIRPIN-BINDING PROTEIN"/>
    <property type="match status" value="1"/>
</dbReference>
<evidence type="ECO:0000256" key="1">
    <source>
        <dbReference type="ARBA" id="ARBA00006151"/>
    </source>
</evidence>
<dbReference type="AlphaFoldDB" id="A7RH28"/>
<evidence type="ECO:0000256" key="3">
    <source>
        <dbReference type="SAM" id="MobiDB-lite"/>
    </source>
</evidence>
<feature type="domain" description="Histone RNA hairpin-binding protein RNA-binding" evidence="4">
    <location>
        <begin position="4"/>
        <end position="71"/>
    </location>
</feature>
<dbReference type="GO" id="GO:0003729">
    <property type="term" value="F:mRNA binding"/>
    <property type="evidence" value="ECO:0007669"/>
    <property type="project" value="InterPro"/>
</dbReference>
<evidence type="ECO:0000259" key="4">
    <source>
        <dbReference type="Pfam" id="PF15247"/>
    </source>
</evidence>
<sequence>METDLHKLEKRQKQIDIGKNTVAYGRFSAQIPRSKRAKEDPSTPDKFQQCSTRSWVGQVRVWRRRLHSWDPPS</sequence>
<dbReference type="Gene3D" id="1.10.8.1120">
    <property type="entry name" value="Histone RNA hairpin-binding protein RNA-binding domain"/>
    <property type="match status" value="1"/>
</dbReference>
<dbReference type="InterPro" id="IPR026502">
    <property type="entry name" value="SLBP1/SLBP2"/>
</dbReference>
<dbReference type="Proteomes" id="UP000001593">
    <property type="component" value="Unassembled WGS sequence"/>
</dbReference>
<protein>
    <recommendedName>
        <fullName evidence="4">Histone RNA hairpin-binding protein RNA-binding domain-containing protein</fullName>
    </recommendedName>
</protein>
<dbReference type="eggNOG" id="KOG3934">
    <property type="taxonomic scope" value="Eukaryota"/>
</dbReference>
<reference evidence="5 6" key="1">
    <citation type="journal article" date="2007" name="Science">
        <title>Sea anemone genome reveals ancestral eumetazoan gene repertoire and genomic organization.</title>
        <authorList>
            <person name="Putnam N.H."/>
            <person name="Srivastava M."/>
            <person name="Hellsten U."/>
            <person name="Dirks B."/>
            <person name="Chapman J."/>
            <person name="Salamov A."/>
            <person name="Terry A."/>
            <person name="Shapiro H."/>
            <person name="Lindquist E."/>
            <person name="Kapitonov V.V."/>
            <person name="Jurka J."/>
            <person name="Genikhovich G."/>
            <person name="Grigoriev I.V."/>
            <person name="Lucas S.M."/>
            <person name="Steele R.E."/>
            <person name="Finnerty J.R."/>
            <person name="Technau U."/>
            <person name="Martindale M.Q."/>
            <person name="Rokhsar D.S."/>
        </authorList>
    </citation>
    <scope>NUCLEOTIDE SEQUENCE [LARGE SCALE GENOMIC DNA]</scope>
    <source>
        <strain evidence="6">CH2 X CH6</strain>
    </source>
</reference>
<evidence type="ECO:0000313" key="5">
    <source>
        <dbReference type="EMBL" id="EDO49148.1"/>
    </source>
</evidence>
<dbReference type="OMA" id="MMIRIWR"/>
<dbReference type="FunFam" id="1.10.8.1120:FF:000001">
    <property type="entry name" value="Histone RNA hairpin-binding protein-like"/>
    <property type="match status" value="1"/>
</dbReference>
<dbReference type="GO" id="GO:0005634">
    <property type="term" value="C:nucleus"/>
    <property type="evidence" value="ECO:0007669"/>
    <property type="project" value="UniProtKB-ARBA"/>
</dbReference>
<gene>
    <name evidence="5" type="ORF">NEMVEDRAFT_v1g81738</name>
</gene>
<dbReference type="InterPro" id="IPR029344">
    <property type="entry name" value="SLBP_RNA_bind"/>
</dbReference>
<dbReference type="InterPro" id="IPR038294">
    <property type="entry name" value="SLBP_RNA_bind_sf"/>
</dbReference>
<comment type="similarity">
    <text evidence="1">Belongs to the SLBP family.</text>
</comment>
<feature type="region of interest" description="Disordered" evidence="3">
    <location>
        <begin position="31"/>
        <end position="50"/>
    </location>
</feature>
<accession>A7RH28</accession>
<dbReference type="Pfam" id="PF15247">
    <property type="entry name" value="SLBP_RNA_bind"/>
    <property type="match status" value="1"/>
</dbReference>
<organism evidence="5 6">
    <name type="scientific">Nematostella vectensis</name>
    <name type="common">Starlet sea anemone</name>
    <dbReference type="NCBI Taxonomy" id="45351"/>
    <lineage>
        <taxon>Eukaryota</taxon>
        <taxon>Metazoa</taxon>
        <taxon>Cnidaria</taxon>
        <taxon>Anthozoa</taxon>
        <taxon>Hexacorallia</taxon>
        <taxon>Actiniaria</taxon>
        <taxon>Edwardsiidae</taxon>
        <taxon>Nematostella</taxon>
    </lineage>
</organism>
<dbReference type="EMBL" id="DS469510">
    <property type="protein sequence ID" value="EDO49148.1"/>
    <property type="molecule type" value="Genomic_DNA"/>
</dbReference>
<dbReference type="InParanoid" id="A7RH28"/>
<dbReference type="PANTHER" id="PTHR17408:SF0">
    <property type="entry name" value="HISTONE RNA HAIRPIN-BINDING PROTEIN"/>
    <property type="match status" value="1"/>
</dbReference>
<evidence type="ECO:0000256" key="2">
    <source>
        <dbReference type="ARBA" id="ARBA00022884"/>
    </source>
</evidence>
<dbReference type="HOGENOM" id="CLU_2677321_0_0_1"/>
<feature type="non-terminal residue" evidence="5">
    <location>
        <position position="73"/>
    </location>
</feature>